<keyword evidence="9" id="KW-1015">Disulfide bond</keyword>
<dbReference type="InterPro" id="IPR013106">
    <property type="entry name" value="Ig_V-set"/>
</dbReference>
<dbReference type="InterPro" id="IPR007110">
    <property type="entry name" value="Ig-like_dom"/>
</dbReference>
<evidence type="ECO:0000259" key="19">
    <source>
        <dbReference type="PROSITE" id="PS50835"/>
    </source>
</evidence>
<evidence type="ECO:0000256" key="15">
    <source>
        <dbReference type="ARBA" id="ARBA00049745"/>
    </source>
</evidence>
<evidence type="ECO:0000256" key="18">
    <source>
        <dbReference type="SAM" id="SignalP"/>
    </source>
</evidence>
<dbReference type="FunFam" id="2.60.40.10:FF:001340">
    <property type="entry name" value="Polymeric immunoglobulin receptor"/>
    <property type="match status" value="1"/>
</dbReference>
<keyword evidence="8 17" id="KW-0472">Membrane</keyword>
<dbReference type="Pfam" id="PF07686">
    <property type="entry name" value="V-set"/>
    <property type="match status" value="5"/>
</dbReference>
<reference evidence="20" key="1">
    <citation type="submission" date="2019-03" db="UniProtKB">
        <authorList>
            <consortium name="Ensembl"/>
        </authorList>
    </citation>
    <scope>IDENTIFICATION</scope>
</reference>
<comment type="subunit">
    <text evidence="14">Interacts (mainly via CDR1-like domain) with dimeric IgA. Interacts (mainly via CDR2-like domain) with pentameric IgM.</text>
</comment>
<evidence type="ECO:0000256" key="11">
    <source>
        <dbReference type="ARBA" id="ARBA00023319"/>
    </source>
</evidence>
<feature type="region of interest" description="Disordered" evidence="16">
    <location>
        <begin position="669"/>
        <end position="699"/>
    </location>
</feature>
<keyword evidence="11" id="KW-0393">Immunoglobulin domain</keyword>
<feature type="domain" description="Ig-like" evidence="19">
    <location>
        <begin position="456"/>
        <end position="551"/>
    </location>
</feature>
<evidence type="ECO:0000256" key="12">
    <source>
        <dbReference type="ARBA" id="ARBA00049599"/>
    </source>
</evidence>
<evidence type="ECO:0000256" key="9">
    <source>
        <dbReference type="ARBA" id="ARBA00023157"/>
    </source>
</evidence>
<dbReference type="GO" id="GO:0005576">
    <property type="term" value="C:extracellular region"/>
    <property type="evidence" value="ECO:0007669"/>
    <property type="project" value="UniProtKB-SubCell"/>
</dbReference>
<dbReference type="AlphaFoldDB" id="A0A452VN38"/>
<gene>
    <name evidence="20" type="primary">PIGR</name>
</gene>
<evidence type="ECO:0000256" key="13">
    <source>
        <dbReference type="ARBA" id="ARBA00049604"/>
    </source>
</evidence>
<evidence type="ECO:0000256" key="6">
    <source>
        <dbReference type="ARBA" id="ARBA00022729"/>
    </source>
</evidence>
<dbReference type="InterPro" id="IPR013783">
    <property type="entry name" value="Ig-like_fold"/>
</dbReference>
<dbReference type="CDD" id="cd05716">
    <property type="entry name" value="IgV_pIgR_like"/>
    <property type="match status" value="5"/>
</dbReference>
<evidence type="ECO:0000256" key="8">
    <source>
        <dbReference type="ARBA" id="ARBA00023136"/>
    </source>
</evidence>
<dbReference type="PANTHER" id="PTHR11860:SF82">
    <property type="entry name" value="POLYMERIC IMMUNOGLOBULIN RECEPTOR"/>
    <property type="match status" value="1"/>
</dbReference>
<dbReference type="PROSITE" id="PS50835">
    <property type="entry name" value="IG_LIKE"/>
    <property type="match status" value="2"/>
</dbReference>
<evidence type="ECO:0000256" key="7">
    <source>
        <dbReference type="ARBA" id="ARBA00022989"/>
    </source>
</evidence>
<evidence type="ECO:0000256" key="10">
    <source>
        <dbReference type="ARBA" id="ARBA00023180"/>
    </source>
</evidence>
<feature type="domain" description="Ig-like" evidence="19">
    <location>
        <begin position="14"/>
        <end position="113"/>
    </location>
</feature>
<organism evidence="20">
    <name type="scientific">Ursus maritimus</name>
    <name type="common">Polar bear</name>
    <name type="synonym">Thalarctos maritimus</name>
    <dbReference type="NCBI Taxonomy" id="29073"/>
    <lineage>
        <taxon>Eukaryota</taxon>
        <taxon>Metazoa</taxon>
        <taxon>Chordata</taxon>
        <taxon>Craniata</taxon>
        <taxon>Vertebrata</taxon>
        <taxon>Euteleostomi</taxon>
        <taxon>Mammalia</taxon>
        <taxon>Eutheria</taxon>
        <taxon>Laurasiatheria</taxon>
        <taxon>Carnivora</taxon>
        <taxon>Caniformia</taxon>
        <taxon>Ursidae</taxon>
        <taxon>Ursus</taxon>
    </lineage>
</organism>
<dbReference type="SUPFAM" id="SSF48726">
    <property type="entry name" value="Immunoglobulin"/>
    <property type="match status" value="5"/>
</dbReference>
<evidence type="ECO:0000256" key="16">
    <source>
        <dbReference type="SAM" id="MobiDB-lite"/>
    </source>
</evidence>
<comment type="subcellular location">
    <subcellularLocation>
        <location evidence="1">Cell membrane</location>
        <topology evidence="1">Single-pass type I membrane protein</topology>
    </subcellularLocation>
    <subcellularLocation>
        <location evidence="2">Secreted</location>
    </subcellularLocation>
</comment>
<evidence type="ECO:0000256" key="3">
    <source>
        <dbReference type="ARBA" id="ARBA00022475"/>
    </source>
</evidence>
<evidence type="ECO:0000256" key="5">
    <source>
        <dbReference type="ARBA" id="ARBA00022692"/>
    </source>
</evidence>
<dbReference type="InterPro" id="IPR050671">
    <property type="entry name" value="CD300_family_receptors"/>
</dbReference>
<dbReference type="PANTHER" id="PTHR11860">
    <property type="entry name" value="POLYMERIC-IMMUNOGLOBULIN RECEPTOR"/>
    <property type="match status" value="1"/>
</dbReference>
<protein>
    <recommendedName>
        <fullName evidence="15">Polymeric immunoglobulin receptor</fullName>
    </recommendedName>
</protein>
<keyword evidence="6 18" id="KW-0732">Signal</keyword>
<keyword evidence="7 17" id="KW-1133">Transmembrane helix</keyword>
<feature type="region of interest" description="Disordered" evidence="16">
    <location>
        <begin position="565"/>
        <end position="586"/>
    </location>
</feature>
<name>A0A452VN38_URSMA</name>
<accession>A0A452VN38</accession>
<comment type="function">
    <text evidence="12">Mediates selective transcytosis of polymeric IgA and IgM across mucosal epithelial cells. Binds polymeric IgA and IgM at the basolateral surface of epithelial cells. The complex is then transported across the cell to be secreted at the apical surface. During this process, a cleavage occurs that separates the extracellular (known as the secretory component) from the transmembrane segment.</text>
</comment>
<keyword evidence="3" id="KW-1003">Cell membrane</keyword>
<dbReference type="InterPro" id="IPR036179">
    <property type="entry name" value="Ig-like_dom_sf"/>
</dbReference>
<proteinExistence type="predicted"/>
<evidence type="ECO:0000256" key="17">
    <source>
        <dbReference type="SAM" id="Phobius"/>
    </source>
</evidence>
<dbReference type="SMART" id="SM00406">
    <property type="entry name" value="IGv"/>
    <property type="match status" value="4"/>
</dbReference>
<dbReference type="Ensembl" id="ENSUMAT00000041683.1">
    <property type="protein sequence ID" value="ENSUMAP00000035247.1"/>
    <property type="gene ID" value="ENSUMAG00000025338.1"/>
</dbReference>
<feature type="transmembrane region" description="Helical" evidence="17">
    <location>
        <begin position="616"/>
        <end position="638"/>
    </location>
</feature>
<evidence type="ECO:0000256" key="14">
    <source>
        <dbReference type="ARBA" id="ARBA00049678"/>
    </source>
</evidence>
<evidence type="ECO:0000256" key="4">
    <source>
        <dbReference type="ARBA" id="ARBA00022525"/>
    </source>
</evidence>
<dbReference type="InterPro" id="IPR003599">
    <property type="entry name" value="Ig_sub"/>
</dbReference>
<dbReference type="GO" id="GO:0005886">
    <property type="term" value="C:plasma membrane"/>
    <property type="evidence" value="ECO:0007669"/>
    <property type="project" value="UniProtKB-SubCell"/>
</dbReference>
<sequence>MGLLFLALVSMKSPIFGPQEVSSVEGGSVSITCYYPDSSVNRHTRKYWCRQGAKGRCTTLISSEGYVAKDYEGRVNLTNFPENNTFVVNIGHLTRGDSGRYKCGLGISSRGLSFDVSLEVSPGPGLLNGTEVYVADLGGTVTINCHFTLENSEKRKSVCKKTGQSCVLVTDSNEYVNPNYKDRVDLVIDGTNQLKFSFIIKRLQLNDAGLYVCQTGDDASGEKSNVDLQVLKPEPELLYGDLRGSVTFECALDPKVEDTAKFLCRISNGEDCDVVINTLGNKSQAFEGRVLLTPKTNGFFSVHITSLRKEDAGNYLCGAHSDGQPHQDSPIQAWQLFVNEETVIPQRSSVVKGVVGGSVAVLCPYNPKEANSLKYWCRWADTQNGRCQPLVESDGLVKEQYEGRLTLHEEPGNGTYTVILNQLTTEDAGFYWCLTNGDTRWRSTVELKIVDGKREPGLKAPKTATVQVGENFKLSCHFPCKYYSYEKYWCKWSNKGCKTLPSQDEGHSQALVDCDQKSQIISVTLNPVSKTDEGWYWCGVKDGLRYGETVAVYVAVEERVKGKSLRTRSMSPGDTREGSCLPAPPSEVAPRFGYKRLEAGDLTSIHPVGQSGSSKVLVSTLVPLGLVLAVGAVVVAVLRARHRKNVDRISIRSYRTDISMSDFENSRDFGANDNMGASPVTQETTLGGKDGMSLAQGNSSKEEADMAYTAFLLQTNNMAAEAQEGPGEA</sequence>
<evidence type="ECO:0000313" key="20">
    <source>
        <dbReference type="Ensembl" id="ENSUMAP00000035247"/>
    </source>
</evidence>
<evidence type="ECO:0000256" key="1">
    <source>
        <dbReference type="ARBA" id="ARBA00004251"/>
    </source>
</evidence>
<dbReference type="GeneTree" id="ENSGT00940000161667"/>
<feature type="chain" id="PRO_5019041592" description="Polymeric immunoglobulin receptor" evidence="18">
    <location>
        <begin position="18"/>
        <end position="729"/>
    </location>
</feature>
<dbReference type="OMA" id="IKCYYPA"/>
<dbReference type="SMART" id="SM00409">
    <property type="entry name" value="IG"/>
    <property type="match status" value="5"/>
</dbReference>
<evidence type="ECO:0000256" key="2">
    <source>
        <dbReference type="ARBA" id="ARBA00004613"/>
    </source>
</evidence>
<dbReference type="Gene3D" id="2.60.40.10">
    <property type="entry name" value="Immunoglobulins"/>
    <property type="match status" value="5"/>
</dbReference>
<keyword evidence="10" id="KW-0325">Glycoprotein</keyword>
<dbReference type="GO" id="GO:0004888">
    <property type="term" value="F:transmembrane signaling receptor activity"/>
    <property type="evidence" value="ECO:0007669"/>
    <property type="project" value="TreeGrafter"/>
</dbReference>
<comment type="function">
    <text evidence="13">Through its N-linked glycans ensures anchoring of secretory IgA (sIgA) molecules to mucus lining the epithelial surface to neutralize extracellular pathogens. On its own (free form) may act as a non-specific microbial scavenger to prevent pathogen interaction with epithelial cells.</text>
</comment>
<keyword evidence="4" id="KW-0964">Secreted</keyword>
<feature type="signal peptide" evidence="18">
    <location>
        <begin position="1"/>
        <end position="17"/>
    </location>
</feature>
<keyword evidence="5 17" id="KW-0812">Transmembrane</keyword>